<feature type="domain" description="EamA" evidence="7">
    <location>
        <begin position="154"/>
        <end position="292"/>
    </location>
</feature>
<keyword evidence="5 6" id="KW-0472">Membrane</keyword>
<dbReference type="STRING" id="1802517.A2892_00455"/>
<keyword evidence="3 6" id="KW-0812">Transmembrane</keyword>
<comment type="caution">
    <text evidence="8">The sequence shown here is derived from an EMBL/GenBank/DDBJ whole genome shotgun (WGS) entry which is preliminary data.</text>
</comment>
<accession>A0A1F8B8W3</accession>
<evidence type="ECO:0000313" key="8">
    <source>
        <dbReference type="EMBL" id="OGM60486.1"/>
    </source>
</evidence>
<dbReference type="Gene3D" id="1.10.3730.20">
    <property type="match status" value="1"/>
</dbReference>
<feature type="transmembrane region" description="Helical" evidence="6">
    <location>
        <begin position="9"/>
        <end position="26"/>
    </location>
</feature>
<evidence type="ECO:0000256" key="6">
    <source>
        <dbReference type="SAM" id="Phobius"/>
    </source>
</evidence>
<feature type="transmembrane region" description="Helical" evidence="6">
    <location>
        <begin position="157"/>
        <end position="176"/>
    </location>
</feature>
<keyword evidence="4 6" id="KW-1133">Transmembrane helix</keyword>
<comment type="similarity">
    <text evidence="2">Belongs to the EamA transporter family.</text>
</comment>
<feature type="domain" description="EamA" evidence="7">
    <location>
        <begin position="7"/>
        <end position="140"/>
    </location>
</feature>
<evidence type="ECO:0000256" key="5">
    <source>
        <dbReference type="ARBA" id="ARBA00023136"/>
    </source>
</evidence>
<organism evidence="8 9">
    <name type="scientific">Candidatus Woesebacteria bacterium RIFCSPLOWO2_01_FULL_39_10b</name>
    <dbReference type="NCBI Taxonomy" id="1802517"/>
    <lineage>
        <taxon>Bacteria</taxon>
        <taxon>Candidatus Woeseibacteriota</taxon>
    </lineage>
</organism>
<dbReference type="EMBL" id="MGHD01000004">
    <property type="protein sequence ID" value="OGM60486.1"/>
    <property type="molecule type" value="Genomic_DNA"/>
</dbReference>
<dbReference type="InterPro" id="IPR000620">
    <property type="entry name" value="EamA_dom"/>
</dbReference>
<dbReference type="AlphaFoldDB" id="A0A1F8B8W3"/>
<dbReference type="Proteomes" id="UP000176404">
    <property type="component" value="Unassembled WGS sequence"/>
</dbReference>
<feature type="transmembrane region" description="Helical" evidence="6">
    <location>
        <begin position="221"/>
        <end position="241"/>
    </location>
</feature>
<dbReference type="InterPro" id="IPR050638">
    <property type="entry name" value="AA-Vitamin_Transporters"/>
</dbReference>
<dbReference type="PANTHER" id="PTHR32322:SF2">
    <property type="entry name" value="EAMA DOMAIN-CONTAINING PROTEIN"/>
    <property type="match status" value="1"/>
</dbReference>
<evidence type="ECO:0000256" key="2">
    <source>
        <dbReference type="ARBA" id="ARBA00007362"/>
    </source>
</evidence>
<dbReference type="SUPFAM" id="SSF103481">
    <property type="entry name" value="Multidrug resistance efflux transporter EmrE"/>
    <property type="match status" value="2"/>
</dbReference>
<evidence type="ECO:0000256" key="1">
    <source>
        <dbReference type="ARBA" id="ARBA00004141"/>
    </source>
</evidence>
<evidence type="ECO:0000256" key="3">
    <source>
        <dbReference type="ARBA" id="ARBA00022692"/>
    </source>
</evidence>
<dbReference type="GO" id="GO:0016020">
    <property type="term" value="C:membrane"/>
    <property type="evidence" value="ECO:0007669"/>
    <property type="project" value="UniProtKB-SubCell"/>
</dbReference>
<dbReference type="PANTHER" id="PTHR32322">
    <property type="entry name" value="INNER MEMBRANE TRANSPORTER"/>
    <property type="match status" value="1"/>
</dbReference>
<feature type="transmembrane region" description="Helical" evidence="6">
    <location>
        <begin position="253"/>
        <end position="272"/>
    </location>
</feature>
<feature type="transmembrane region" description="Helical" evidence="6">
    <location>
        <begin position="278"/>
        <end position="295"/>
    </location>
</feature>
<feature type="transmembrane region" description="Helical" evidence="6">
    <location>
        <begin position="95"/>
        <end position="115"/>
    </location>
</feature>
<comment type="subcellular location">
    <subcellularLocation>
        <location evidence="1">Membrane</location>
        <topology evidence="1">Multi-pass membrane protein</topology>
    </subcellularLocation>
</comment>
<name>A0A1F8B8W3_9BACT</name>
<evidence type="ECO:0000259" key="7">
    <source>
        <dbReference type="Pfam" id="PF00892"/>
    </source>
</evidence>
<feature type="transmembrane region" description="Helical" evidence="6">
    <location>
        <begin position="127"/>
        <end position="145"/>
    </location>
</feature>
<dbReference type="Pfam" id="PF00892">
    <property type="entry name" value="EamA"/>
    <property type="match status" value="2"/>
</dbReference>
<feature type="transmembrane region" description="Helical" evidence="6">
    <location>
        <begin position="183"/>
        <end position="201"/>
    </location>
</feature>
<gene>
    <name evidence="8" type="ORF">A2892_00455</name>
</gene>
<reference evidence="8 9" key="1">
    <citation type="journal article" date="2016" name="Nat. Commun.">
        <title>Thousands of microbial genomes shed light on interconnected biogeochemical processes in an aquifer system.</title>
        <authorList>
            <person name="Anantharaman K."/>
            <person name="Brown C.T."/>
            <person name="Hug L.A."/>
            <person name="Sharon I."/>
            <person name="Castelle C.J."/>
            <person name="Probst A.J."/>
            <person name="Thomas B.C."/>
            <person name="Singh A."/>
            <person name="Wilkins M.J."/>
            <person name="Karaoz U."/>
            <person name="Brodie E.L."/>
            <person name="Williams K.H."/>
            <person name="Hubbard S.S."/>
            <person name="Banfield J.F."/>
        </authorList>
    </citation>
    <scope>NUCLEOTIDE SEQUENCE [LARGE SCALE GENOMIC DNA]</scope>
</reference>
<sequence length="300" mass="32920">MSSYRLRAYFYLIIISIIWGAAGPIIKFTLGGIDPLPFLSYRLAIASLFSLAFFFAKGVRLPKSKSSLLLLFLYGFLAVPLALGILFIGLSSATVLDLTLISAIGPMVVTLGAGFLLHEHITKKERLGIVVVLIGVFLNIFYPLLANGQSHFTGNLFLLAFLFADSSSALLAKFAVRKKINSITLTNSAFLIGAVFLIPITSQKYGFANLVSTIINLPLRYHLGVWYMALISGSLAYYLYVKAQRSIEVSEAILFNYLQPVFSIPLALFWLGEKITPAFLLGALIIALGVIIAEYKKAYK</sequence>
<proteinExistence type="inferred from homology"/>
<evidence type="ECO:0000313" key="9">
    <source>
        <dbReference type="Proteomes" id="UP000176404"/>
    </source>
</evidence>
<protein>
    <recommendedName>
        <fullName evidence="7">EamA domain-containing protein</fullName>
    </recommendedName>
</protein>
<dbReference type="InterPro" id="IPR037185">
    <property type="entry name" value="EmrE-like"/>
</dbReference>
<feature type="transmembrane region" description="Helical" evidence="6">
    <location>
        <begin position="68"/>
        <end position="89"/>
    </location>
</feature>
<evidence type="ECO:0000256" key="4">
    <source>
        <dbReference type="ARBA" id="ARBA00022989"/>
    </source>
</evidence>
<feature type="transmembrane region" description="Helical" evidence="6">
    <location>
        <begin position="38"/>
        <end position="56"/>
    </location>
</feature>